<keyword evidence="3" id="KW-1185">Reference proteome</keyword>
<comment type="caution">
    <text evidence="2">The sequence shown here is derived from an EMBL/GenBank/DDBJ whole genome shotgun (WGS) entry which is preliminary data.</text>
</comment>
<accession>A0A8J2XQP5</accession>
<dbReference type="OrthoDB" id="6138887at2"/>
<feature type="domain" description="TniQ" evidence="1">
    <location>
        <begin position="6"/>
        <end position="157"/>
    </location>
</feature>
<dbReference type="RefSeq" id="WP_087506972.1">
    <property type="nucleotide sequence ID" value="NZ_BMDX01000019.1"/>
</dbReference>
<proteinExistence type="predicted"/>
<evidence type="ECO:0000313" key="3">
    <source>
        <dbReference type="Proteomes" id="UP000619743"/>
    </source>
</evidence>
<dbReference type="EMBL" id="BMDX01000019">
    <property type="protein sequence ID" value="GGA85867.1"/>
    <property type="molecule type" value="Genomic_DNA"/>
</dbReference>
<organism evidence="2 3">
    <name type="scientific">Neiella marina</name>
    <dbReference type="NCBI Taxonomy" id="508461"/>
    <lineage>
        <taxon>Bacteria</taxon>
        <taxon>Pseudomonadati</taxon>
        <taxon>Pseudomonadota</taxon>
        <taxon>Gammaproteobacteria</taxon>
        <taxon>Alteromonadales</taxon>
        <taxon>Echinimonadaceae</taxon>
        <taxon>Neiella</taxon>
    </lineage>
</organism>
<sequence>MENLNIALYPDESLESCLLRLGQHQGYDRFAHFAEECLCRFLEEHEAVSGALPKQLDRINVYHAQSSHQLRVRVLRQLETDLQLEPFSILKLALTRSDTYFSPEQRAVHRMGVDFPQAVLRTNNTPICPQCLRHSPYIRQRWELLPYTACHIHECELLNQCPECGKSCDFKYSEDITHCDCGFDFRDAQTKPANEASLWLSTILVATEVEGNCLGALDLSARFGFLSWLLRSRTESDVDIQGVYDYCREWPKNFRSELKKAIAKADQTRIKPWQYTSLDDVFGTTLRDCSRLPYQDFKRNIVLSALFDELLSAVSVLGSKSGGLGDVLVSVLDAAALLSCSTNRIYQLYEQGEVKLATKVSLHSKLPSYLPAFTLRSIVDTRLALLGTGLNSSANDCAQGGL</sequence>
<evidence type="ECO:0000313" key="2">
    <source>
        <dbReference type="EMBL" id="GGA85867.1"/>
    </source>
</evidence>
<protein>
    <recommendedName>
        <fullName evidence="1">TniQ domain-containing protein</fullName>
    </recommendedName>
</protein>
<gene>
    <name evidence="2" type="ORF">GCM10011369_29880</name>
</gene>
<evidence type="ECO:0000259" key="1">
    <source>
        <dbReference type="Pfam" id="PF06527"/>
    </source>
</evidence>
<dbReference type="Pfam" id="PF06527">
    <property type="entry name" value="TniQ"/>
    <property type="match status" value="1"/>
</dbReference>
<dbReference type="AlphaFoldDB" id="A0A8J2XQP5"/>
<reference evidence="3" key="1">
    <citation type="journal article" date="2019" name="Int. J. Syst. Evol. Microbiol.">
        <title>The Global Catalogue of Microorganisms (GCM) 10K type strain sequencing project: providing services to taxonomists for standard genome sequencing and annotation.</title>
        <authorList>
            <consortium name="The Broad Institute Genomics Platform"/>
            <consortium name="The Broad Institute Genome Sequencing Center for Infectious Disease"/>
            <person name="Wu L."/>
            <person name="Ma J."/>
        </authorList>
    </citation>
    <scope>NUCLEOTIDE SEQUENCE [LARGE SCALE GENOMIC DNA]</scope>
    <source>
        <strain evidence="3">CGMCC 1.10130</strain>
    </source>
</reference>
<dbReference type="InterPro" id="IPR009492">
    <property type="entry name" value="TniQ"/>
</dbReference>
<name>A0A8J2XQP5_9GAMM</name>
<dbReference type="Proteomes" id="UP000619743">
    <property type="component" value="Unassembled WGS sequence"/>
</dbReference>